<dbReference type="InterPro" id="IPR050339">
    <property type="entry name" value="CC_SR_Kinase"/>
</dbReference>
<evidence type="ECO:0008006" key="8">
    <source>
        <dbReference type="Google" id="ProtNLM"/>
    </source>
</evidence>
<keyword evidence="2 5" id="KW-0547">Nucleotide-binding</keyword>
<proteinExistence type="predicted"/>
<dbReference type="GO" id="GO:0005634">
    <property type="term" value="C:nucleus"/>
    <property type="evidence" value="ECO:0007669"/>
    <property type="project" value="TreeGrafter"/>
</dbReference>
<dbReference type="EMBL" id="JBBPBK010000001">
    <property type="protein sequence ID" value="KAK9291879.1"/>
    <property type="molecule type" value="Genomic_DNA"/>
</dbReference>
<keyword evidence="1" id="KW-0808">Transferase</keyword>
<dbReference type="GO" id="GO:0005737">
    <property type="term" value="C:cytoplasm"/>
    <property type="evidence" value="ECO:0007669"/>
    <property type="project" value="TreeGrafter"/>
</dbReference>
<protein>
    <recommendedName>
        <fullName evidence="8">Protein kinase domain-containing protein</fullName>
    </recommendedName>
</protein>
<evidence type="ECO:0000256" key="5">
    <source>
        <dbReference type="PROSITE-ProRule" id="PRU10141"/>
    </source>
</evidence>
<evidence type="ECO:0000256" key="1">
    <source>
        <dbReference type="ARBA" id="ARBA00022679"/>
    </source>
</evidence>
<organism evidence="6 7">
    <name type="scientific">Liquidambar formosana</name>
    <name type="common">Formosan gum</name>
    <dbReference type="NCBI Taxonomy" id="63359"/>
    <lineage>
        <taxon>Eukaryota</taxon>
        <taxon>Viridiplantae</taxon>
        <taxon>Streptophyta</taxon>
        <taxon>Embryophyta</taxon>
        <taxon>Tracheophyta</taxon>
        <taxon>Spermatophyta</taxon>
        <taxon>Magnoliopsida</taxon>
        <taxon>eudicotyledons</taxon>
        <taxon>Gunneridae</taxon>
        <taxon>Pentapetalae</taxon>
        <taxon>Saxifragales</taxon>
        <taxon>Altingiaceae</taxon>
        <taxon>Liquidambar</taxon>
    </lineage>
</organism>
<reference evidence="6 7" key="1">
    <citation type="journal article" date="2024" name="Plant J.">
        <title>Genome sequences and population genomics reveal climatic adaptation and genomic divergence between two closely related sweetgum species.</title>
        <authorList>
            <person name="Xu W.Q."/>
            <person name="Ren C.Q."/>
            <person name="Zhang X.Y."/>
            <person name="Comes H.P."/>
            <person name="Liu X.H."/>
            <person name="Li Y.G."/>
            <person name="Kettle C.J."/>
            <person name="Jalonen R."/>
            <person name="Gaisberger H."/>
            <person name="Ma Y.Z."/>
            <person name="Qiu Y.X."/>
        </authorList>
    </citation>
    <scope>NUCLEOTIDE SEQUENCE [LARGE SCALE GENOMIC DNA]</scope>
    <source>
        <strain evidence="6">Hangzhou</strain>
    </source>
</reference>
<dbReference type="InterPro" id="IPR011009">
    <property type="entry name" value="Kinase-like_dom_sf"/>
</dbReference>
<dbReference type="Gene3D" id="3.30.200.20">
    <property type="entry name" value="Phosphorylase Kinase, domain 1"/>
    <property type="match status" value="1"/>
</dbReference>
<evidence type="ECO:0000256" key="2">
    <source>
        <dbReference type="ARBA" id="ARBA00022741"/>
    </source>
</evidence>
<dbReference type="InterPro" id="IPR017441">
    <property type="entry name" value="Protein_kinase_ATP_BS"/>
</dbReference>
<accession>A0AAP0X385</accession>
<comment type="caution">
    <text evidence="6">The sequence shown here is derived from an EMBL/GenBank/DDBJ whole genome shotgun (WGS) entry which is preliminary data.</text>
</comment>
<dbReference type="Proteomes" id="UP001415857">
    <property type="component" value="Unassembled WGS sequence"/>
</dbReference>
<keyword evidence="4 5" id="KW-0067">ATP-binding</keyword>
<sequence length="168" mass="18908">MCGFWLECIDEATEQGIGRIDQSTLNKSQSQLKKAKVAQSTISQPSTSGPSGWFECRYSTGSYTYYERYNMGPEIVFVHLLAFMPMSHPIHCPVTGDVIWNCVSIESGESRYLTEYTELGFLGQGGYGCVVKGLNKLDGVTYAVKKISLRETNWPFNEVKKIWKFVSC</sequence>
<evidence type="ECO:0000256" key="4">
    <source>
        <dbReference type="ARBA" id="ARBA00022840"/>
    </source>
</evidence>
<dbReference type="AlphaFoldDB" id="A0AAP0X385"/>
<gene>
    <name evidence="6" type="ORF">L1049_019830</name>
</gene>
<dbReference type="SUPFAM" id="SSF56112">
    <property type="entry name" value="Protein kinase-like (PK-like)"/>
    <property type="match status" value="1"/>
</dbReference>
<evidence type="ECO:0000256" key="3">
    <source>
        <dbReference type="ARBA" id="ARBA00022777"/>
    </source>
</evidence>
<dbReference type="GO" id="GO:0004672">
    <property type="term" value="F:protein kinase activity"/>
    <property type="evidence" value="ECO:0007669"/>
    <property type="project" value="TreeGrafter"/>
</dbReference>
<keyword evidence="3" id="KW-0418">Kinase</keyword>
<name>A0AAP0X385_LIQFO</name>
<evidence type="ECO:0000313" key="6">
    <source>
        <dbReference type="EMBL" id="KAK9291879.1"/>
    </source>
</evidence>
<dbReference type="PROSITE" id="PS00107">
    <property type="entry name" value="PROTEIN_KINASE_ATP"/>
    <property type="match status" value="1"/>
</dbReference>
<dbReference type="GO" id="GO:0005524">
    <property type="term" value="F:ATP binding"/>
    <property type="evidence" value="ECO:0007669"/>
    <property type="project" value="UniProtKB-UniRule"/>
</dbReference>
<dbReference type="PANTHER" id="PTHR11042">
    <property type="entry name" value="EUKARYOTIC TRANSLATION INITIATION FACTOR 2-ALPHA KINASE EIF2-ALPHA KINASE -RELATED"/>
    <property type="match status" value="1"/>
</dbReference>
<feature type="binding site" evidence="5">
    <location>
        <position position="146"/>
    </location>
    <ligand>
        <name>ATP</name>
        <dbReference type="ChEBI" id="CHEBI:30616"/>
    </ligand>
</feature>
<evidence type="ECO:0000313" key="7">
    <source>
        <dbReference type="Proteomes" id="UP001415857"/>
    </source>
</evidence>
<keyword evidence="7" id="KW-1185">Reference proteome</keyword>